<accession>A0ABT7TFC6</accession>
<feature type="transmembrane region" description="Helical" evidence="1">
    <location>
        <begin position="91"/>
        <end position="115"/>
    </location>
</feature>
<keyword evidence="1" id="KW-0472">Membrane</keyword>
<keyword evidence="3" id="KW-1185">Reference proteome</keyword>
<protein>
    <recommendedName>
        <fullName evidence="4">DUF2946 domain-containing protein</fullName>
    </recommendedName>
</protein>
<evidence type="ECO:0008006" key="4">
    <source>
        <dbReference type="Google" id="ProtNLM"/>
    </source>
</evidence>
<evidence type="ECO:0000313" key="3">
    <source>
        <dbReference type="Proteomes" id="UP001235720"/>
    </source>
</evidence>
<evidence type="ECO:0000313" key="2">
    <source>
        <dbReference type="EMBL" id="MDM7888306.1"/>
    </source>
</evidence>
<dbReference type="RefSeq" id="WP_281264293.1">
    <property type="nucleotide sequence ID" value="NZ_JAUCMM010000004.1"/>
</dbReference>
<keyword evidence="1" id="KW-0812">Transmembrane</keyword>
<proteinExistence type="predicted"/>
<feature type="transmembrane region" description="Helical" evidence="1">
    <location>
        <begin position="12"/>
        <end position="35"/>
    </location>
</feature>
<name>A0ABT7TFC6_9MICO</name>
<dbReference type="Proteomes" id="UP001235720">
    <property type="component" value="Unassembled WGS sequence"/>
</dbReference>
<sequence>MIITTSPRRRLLLQVTATMALLLLVGFTVLMHTMAGHTADPEHPMTAPTAAMEHHPAAATSHTAATGHAQDVVPAVAVKNVLSDAGCDGGLCALMCSLMGMACMLTIALFAWVLLRARSGGVLHLLARLLALAAHVARRVAAPRPPSLSALQIIRV</sequence>
<reference evidence="2 3" key="1">
    <citation type="submission" date="2023-06" db="EMBL/GenBank/DDBJ databases">
        <authorList>
            <person name="Feng G."/>
            <person name="Li J."/>
            <person name="Zhu H."/>
        </authorList>
    </citation>
    <scope>NUCLEOTIDE SEQUENCE [LARGE SCALE GENOMIC DNA]</scope>
    <source>
        <strain evidence="2 3">RHCJP20</strain>
    </source>
</reference>
<dbReference type="EMBL" id="JAUCMM010000004">
    <property type="protein sequence ID" value="MDM7888306.1"/>
    <property type="molecule type" value="Genomic_DNA"/>
</dbReference>
<evidence type="ECO:0000256" key="1">
    <source>
        <dbReference type="SAM" id="Phobius"/>
    </source>
</evidence>
<gene>
    <name evidence="2" type="ORF">QUG98_07545</name>
</gene>
<comment type="caution">
    <text evidence="2">The sequence shown here is derived from an EMBL/GenBank/DDBJ whole genome shotgun (WGS) entry which is preliminary data.</text>
</comment>
<keyword evidence="1" id="KW-1133">Transmembrane helix</keyword>
<organism evidence="2 3">
    <name type="scientific">Curtobacterium subtropicum</name>
    <dbReference type="NCBI Taxonomy" id="3055138"/>
    <lineage>
        <taxon>Bacteria</taxon>
        <taxon>Bacillati</taxon>
        <taxon>Actinomycetota</taxon>
        <taxon>Actinomycetes</taxon>
        <taxon>Micrococcales</taxon>
        <taxon>Microbacteriaceae</taxon>
        <taxon>Curtobacterium</taxon>
    </lineage>
</organism>